<reference evidence="2" key="1">
    <citation type="journal article" date="2019" name="Int. J. Syst. Evol. Microbiol.">
        <title>The Global Catalogue of Microorganisms (GCM) 10K type strain sequencing project: providing services to taxonomists for standard genome sequencing and annotation.</title>
        <authorList>
            <consortium name="The Broad Institute Genomics Platform"/>
            <consortium name="The Broad Institute Genome Sequencing Center for Infectious Disease"/>
            <person name="Wu L."/>
            <person name="Ma J."/>
        </authorList>
    </citation>
    <scope>NUCLEOTIDE SEQUENCE [LARGE SCALE GENOMIC DNA]</scope>
    <source>
        <strain evidence="2">CECT 7649</strain>
    </source>
</reference>
<keyword evidence="2" id="KW-1185">Reference proteome</keyword>
<organism evidence="1 2">
    <name type="scientific">Sphaerisporangium rhizosphaerae</name>
    <dbReference type="NCBI Taxonomy" id="2269375"/>
    <lineage>
        <taxon>Bacteria</taxon>
        <taxon>Bacillati</taxon>
        <taxon>Actinomycetota</taxon>
        <taxon>Actinomycetes</taxon>
        <taxon>Streptosporangiales</taxon>
        <taxon>Streptosporangiaceae</taxon>
        <taxon>Sphaerisporangium</taxon>
    </lineage>
</organism>
<comment type="caution">
    <text evidence="1">The sequence shown here is derived from an EMBL/GenBank/DDBJ whole genome shotgun (WGS) entry which is preliminary data.</text>
</comment>
<evidence type="ECO:0000313" key="1">
    <source>
        <dbReference type="EMBL" id="MFC7382214.1"/>
    </source>
</evidence>
<name>A0ABW2P0J5_9ACTN</name>
<proteinExistence type="predicted"/>
<dbReference type="EMBL" id="JBHTCG010000004">
    <property type="protein sequence ID" value="MFC7382214.1"/>
    <property type="molecule type" value="Genomic_DNA"/>
</dbReference>
<evidence type="ECO:0000313" key="2">
    <source>
        <dbReference type="Proteomes" id="UP001596496"/>
    </source>
</evidence>
<accession>A0ABW2P0J5</accession>
<dbReference type="RefSeq" id="WP_380825383.1">
    <property type="nucleotide sequence ID" value="NZ_JBHTCG010000004.1"/>
</dbReference>
<dbReference type="Proteomes" id="UP001596496">
    <property type="component" value="Unassembled WGS sequence"/>
</dbReference>
<protein>
    <submittedName>
        <fullName evidence="1">Uncharacterized protein</fullName>
    </submittedName>
</protein>
<sequence>MGSGRWMLVTCPDRPGMVVRDAGPEDAPDLIAVPGELGETYAAAYALIARGRTLPHEGRWVTGARTSAPTRQPARL</sequence>
<gene>
    <name evidence="1" type="ORF">ACFQSB_08360</name>
</gene>